<evidence type="ECO:0000256" key="1">
    <source>
        <dbReference type="SAM" id="Coils"/>
    </source>
</evidence>
<dbReference type="Proteomes" id="UP000283210">
    <property type="component" value="Chromosome 11"/>
</dbReference>
<feature type="compositionally biased region" description="Basic and acidic residues" evidence="2">
    <location>
        <begin position="305"/>
        <end position="315"/>
    </location>
</feature>
<evidence type="ECO:0000313" key="3">
    <source>
        <dbReference type="EMBL" id="RVE66409.1"/>
    </source>
</evidence>
<feature type="region of interest" description="Disordered" evidence="2">
    <location>
        <begin position="112"/>
        <end position="134"/>
    </location>
</feature>
<keyword evidence="4" id="KW-1185">Reference proteome</keyword>
<dbReference type="PANTHER" id="PTHR47147:SF1">
    <property type="entry name" value="SYNCOILIN"/>
    <property type="match status" value="1"/>
</dbReference>
<evidence type="ECO:0000313" key="4">
    <source>
        <dbReference type="Proteomes" id="UP000283210"/>
    </source>
</evidence>
<name>A0A437CW12_ORYJA</name>
<feature type="compositionally biased region" description="Basic and acidic residues" evidence="2">
    <location>
        <begin position="43"/>
        <end position="53"/>
    </location>
</feature>
<feature type="compositionally biased region" description="Basic and acidic residues" evidence="2">
    <location>
        <begin position="278"/>
        <end position="287"/>
    </location>
</feature>
<keyword evidence="1" id="KW-0175">Coiled coil</keyword>
<feature type="coiled-coil region" evidence="1">
    <location>
        <begin position="472"/>
        <end position="527"/>
    </location>
</feature>
<dbReference type="OrthoDB" id="8842296at2759"/>
<feature type="compositionally biased region" description="Basic and acidic residues" evidence="2">
    <location>
        <begin position="116"/>
        <end position="125"/>
    </location>
</feature>
<organism evidence="3 4">
    <name type="scientific">Oryzias javanicus</name>
    <name type="common">Javanese ricefish</name>
    <name type="synonym">Aplocheilus javanicus</name>
    <dbReference type="NCBI Taxonomy" id="123683"/>
    <lineage>
        <taxon>Eukaryota</taxon>
        <taxon>Metazoa</taxon>
        <taxon>Chordata</taxon>
        <taxon>Craniata</taxon>
        <taxon>Vertebrata</taxon>
        <taxon>Euteleostomi</taxon>
        <taxon>Actinopterygii</taxon>
        <taxon>Neopterygii</taxon>
        <taxon>Teleostei</taxon>
        <taxon>Neoteleostei</taxon>
        <taxon>Acanthomorphata</taxon>
        <taxon>Ovalentaria</taxon>
        <taxon>Atherinomorphae</taxon>
        <taxon>Beloniformes</taxon>
        <taxon>Adrianichthyidae</taxon>
        <taxon>Oryziinae</taxon>
        <taxon>Oryzias</taxon>
    </lineage>
</organism>
<dbReference type="GO" id="GO:0005882">
    <property type="term" value="C:intermediate filament"/>
    <property type="evidence" value="ECO:0007669"/>
    <property type="project" value="InterPro"/>
</dbReference>
<proteinExistence type="predicted"/>
<accession>A0A437CW12</accession>
<feature type="region of interest" description="Disordered" evidence="2">
    <location>
        <begin position="244"/>
        <end position="289"/>
    </location>
</feature>
<reference evidence="3 4" key="1">
    <citation type="submission" date="2018-11" db="EMBL/GenBank/DDBJ databases">
        <authorList>
            <person name="Lopez-Roques C."/>
            <person name="Donnadieu C."/>
            <person name="Bouchez O."/>
            <person name="Klopp C."/>
            <person name="Cabau C."/>
            <person name="Zahm M."/>
        </authorList>
    </citation>
    <scope>NUCLEOTIDE SEQUENCE [LARGE SCALE GENOMIC DNA]</scope>
    <source>
        <strain evidence="3">RS831</strain>
        <tissue evidence="3">Whole body</tissue>
    </source>
</reference>
<feature type="region of interest" description="Disordered" evidence="2">
    <location>
        <begin position="43"/>
        <end position="89"/>
    </location>
</feature>
<dbReference type="InterPro" id="IPR027702">
    <property type="entry name" value="Syncoilin"/>
</dbReference>
<feature type="region of interest" description="Disordered" evidence="2">
    <location>
        <begin position="379"/>
        <end position="400"/>
    </location>
</feature>
<sequence length="684" mass="78981">MPALSSEEQRLSLSLHRREETWICDAQTVWPFLDSQTKNQVKLMDDSKDDRRSGLSPLFIQEEDSNRSIVEQGESSRQPSGSAEARLKDSAQMKPYLQEMDDLLRSCSELTGISESSHRNERPEASSEASEESSFQAYLSTSYIDTHMDGAGAGSAPGLGSILLSSRGGSPLTSAGNRLSQSMVEYEGQLMGMLAMLERCMEEAGMDFEPQDWTPDSAQEYVHISKNPRCSRGTTLTDFIPEEMETHPTQSESSPEEDKVSMDDESRNQENPPLCCQKMDRFGKEKPNPPPLFMFSGLLLSTEQTEEHSGSRDETPETGLTGIDSQEAESQEFRKTFSQESTLSTLGNLHSVMDICIDQVQQLQRKRRELLVEVLGLRSQKDEEEEEKQSQNEEESEELMESKVVELMNVFRKEEEARRVERKREIQGLKEERAEEEKKVWKMDLERQGLQEQIRTLKSRLFSLVRDCMFSQAALNHQRRQLELQKREEERLQGLLLQLTEDGCRLRSDHQQHLKELQTKLDALNSRSCSSQEELGRCRRHSCGDVEQFMQRERKALEERFEPILLALLKRRDATAGALLQAKEQSQELRAQLTPLREEVQKLLLQRACLGEKVKLVQLQRQEETERFKEKLFHLEENSRTMRMELEIQRRKNREMEETREILSKQLLLHRAANKDGDDREEKN</sequence>
<evidence type="ECO:0000256" key="2">
    <source>
        <dbReference type="SAM" id="MobiDB-lite"/>
    </source>
</evidence>
<reference evidence="3 4" key="2">
    <citation type="submission" date="2019-01" db="EMBL/GenBank/DDBJ databases">
        <title>A chromosome length genome reference of the Java medaka (oryzias javanicus).</title>
        <authorList>
            <person name="Herpin A."/>
            <person name="Takehana Y."/>
            <person name="Naruse K."/>
            <person name="Ansai S."/>
            <person name="Kawaguchi M."/>
        </authorList>
    </citation>
    <scope>NUCLEOTIDE SEQUENCE [LARGE SCALE GENOMIC DNA]</scope>
    <source>
        <strain evidence="3">RS831</strain>
        <tissue evidence="3">Whole body</tissue>
    </source>
</reference>
<gene>
    <name evidence="3" type="ORF">OJAV_G00107010</name>
</gene>
<feature type="compositionally biased region" description="Polar residues" evidence="2">
    <location>
        <begin position="67"/>
        <end position="81"/>
    </location>
</feature>
<dbReference type="AlphaFoldDB" id="A0A437CW12"/>
<feature type="compositionally biased region" description="Acidic residues" evidence="2">
    <location>
        <begin position="382"/>
        <end position="399"/>
    </location>
</feature>
<feature type="compositionally biased region" description="Basic and acidic residues" evidence="2">
    <location>
        <begin position="256"/>
        <end position="268"/>
    </location>
</feature>
<feature type="region of interest" description="Disordered" evidence="2">
    <location>
        <begin position="302"/>
        <end position="330"/>
    </location>
</feature>
<dbReference type="EMBL" id="CM012447">
    <property type="protein sequence ID" value="RVE66409.1"/>
    <property type="molecule type" value="Genomic_DNA"/>
</dbReference>
<protein>
    <submittedName>
        <fullName evidence="3">Uncharacterized protein</fullName>
    </submittedName>
</protein>
<dbReference type="PANTHER" id="PTHR47147">
    <property type="entry name" value="SYNCOILIN"/>
    <property type="match status" value="1"/>
</dbReference>